<dbReference type="GO" id="GO:0005886">
    <property type="term" value="C:plasma membrane"/>
    <property type="evidence" value="ECO:0007669"/>
    <property type="project" value="UniProtKB-SubCell"/>
</dbReference>
<keyword evidence="2" id="KW-1003">Cell membrane</keyword>
<evidence type="ECO:0000256" key="5">
    <source>
        <dbReference type="ARBA" id="ARBA00023136"/>
    </source>
</evidence>
<organism evidence="9 10">
    <name type="scientific">Hafnia alvei</name>
    <dbReference type="NCBI Taxonomy" id="569"/>
    <lineage>
        <taxon>Bacteria</taxon>
        <taxon>Pseudomonadati</taxon>
        <taxon>Pseudomonadota</taxon>
        <taxon>Gammaproteobacteria</taxon>
        <taxon>Enterobacterales</taxon>
        <taxon>Hafniaceae</taxon>
        <taxon>Hafnia</taxon>
    </lineage>
</organism>
<dbReference type="InterPro" id="IPR011701">
    <property type="entry name" value="MFS"/>
</dbReference>
<feature type="transmembrane region" description="Helical" evidence="7">
    <location>
        <begin position="156"/>
        <end position="180"/>
    </location>
</feature>
<evidence type="ECO:0000259" key="8">
    <source>
        <dbReference type="PROSITE" id="PS50850"/>
    </source>
</evidence>
<dbReference type="EMBL" id="FMIQ01000037">
    <property type="protein sequence ID" value="SCM52625.1"/>
    <property type="molecule type" value="Genomic_DNA"/>
</dbReference>
<gene>
    <name evidence="9" type="ORF">BN1044_02109</name>
</gene>
<dbReference type="InterPro" id="IPR020846">
    <property type="entry name" value="MFS_dom"/>
</dbReference>
<keyword evidence="4 7" id="KW-1133">Transmembrane helix</keyword>
<evidence type="ECO:0000256" key="2">
    <source>
        <dbReference type="ARBA" id="ARBA00022475"/>
    </source>
</evidence>
<feature type="transmembrane region" description="Helical" evidence="7">
    <location>
        <begin position="352"/>
        <end position="374"/>
    </location>
</feature>
<evidence type="ECO:0000256" key="7">
    <source>
        <dbReference type="SAM" id="Phobius"/>
    </source>
</evidence>
<feature type="transmembrane region" description="Helical" evidence="7">
    <location>
        <begin position="27"/>
        <end position="45"/>
    </location>
</feature>
<feature type="transmembrane region" description="Helical" evidence="7">
    <location>
        <begin position="294"/>
        <end position="315"/>
    </location>
</feature>
<dbReference type="PANTHER" id="PTHR11662:SF399">
    <property type="entry name" value="FI19708P1-RELATED"/>
    <property type="match status" value="1"/>
</dbReference>
<feature type="transmembrane region" description="Helical" evidence="7">
    <location>
        <begin position="96"/>
        <end position="117"/>
    </location>
</feature>
<dbReference type="InterPro" id="IPR000849">
    <property type="entry name" value="Sugar_P_transporter"/>
</dbReference>
<comment type="subcellular location">
    <subcellularLocation>
        <location evidence="1">Cell membrane</location>
        <topology evidence="1">Multi-pass membrane protein</topology>
    </subcellularLocation>
</comment>
<dbReference type="InterPro" id="IPR050382">
    <property type="entry name" value="MFS_Na/Anion_cotransporter"/>
</dbReference>
<dbReference type="CDD" id="cd17319">
    <property type="entry name" value="MFS_ExuT_GudP_like"/>
    <property type="match status" value="1"/>
</dbReference>
<evidence type="ECO:0000256" key="6">
    <source>
        <dbReference type="ARBA" id="ARBA00038514"/>
    </source>
</evidence>
<proteinExistence type="inferred from homology"/>
<dbReference type="InterPro" id="IPR036259">
    <property type="entry name" value="MFS_trans_sf"/>
</dbReference>
<evidence type="ECO:0000256" key="1">
    <source>
        <dbReference type="ARBA" id="ARBA00004651"/>
    </source>
</evidence>
<keyword evidence="3 7" id="KW-0812">Transmembrane</keyword>
<dbReference type="PIRSF" id="PIRSF002808">
    <property type="entry name" value="Hexose_phosphate_transp"/>
    <property type="match status" value="1"/>
</dbReference>
<dbReference type="PANTHER" id="PTHR11662">
    <property type="entry name" value="SOLUTE CARRIER FAMILY 17"/>
    <property type="match status" value="1"/>
</dbReference>
<dbReference type="GO" id="GO:0022857">
    <property type="term" value="F:transmembrane transporter activity"/>
    <property type="evidence" value="ECO:0007669"/>
    <property type="project" value="InterPro"/>
</dbReference>
<feature type="domain" description="Major facilitator superfamily (MFS) profile" evidence="8">
    <location>
        <begin position="32"/>
        <end position="441"/>
    </location>
</feature>
<dbReference type="SUPFAM" id="SSF103473">
    <property type="entry name" value="MFS general substrate transporter"/>
    <property type="match status" value="1"/>
</dbReference>
<dbReference type="STRING" id="569.A6V27_12585"/>
<feature type="transmembrane region" description="Helical" evidence="7">
    <location>
        <begin position="186"/>
        <end position="205"/>
    </location>
</feature>
<dbReference type="PROSITE" id="PS50850">
    <property type="entry name" value="MFS"/>
    <property type="match status" value="1"/>
</dbReference>
<feature type="transmembrane region" description="Helical" evidence="7">
    <location>
        <begin position="65"/>
        <end position="89"/>
    </location>
</feature>
<evidence type="ECO:0000256" key="3">
    <source>
        <dbReference type="ARBA" id="ARBA00022692"/>
    </source>
</evidence>
<protein>
    <submittedName>
        <fullName evidence="9">D-galactonate transporter</fullName>
    </submittedName>
</protein>
<dbReference type="Proteomes" id="UP000094844">
    <property type="component" value="Unassembled WGS sequence"/>
</dbReference>
<accession>A0A1C6Z0T8</accession>
<name>A0A1C6Z0T8_HAFAL</name>
<feature type="transmembrane region" description="Helical" evidence="7">
    <location>
        <begin position="415"/>
        <end position="437"/>
    </location>
</feature>
<keyword evidence="5 7" id="KW-0472">Membrane</keyword>
<feature type="transmembrane region" description="Helical" evidence="7">
    <location>
        <begin position="252"/>
        <end position="274"/>
    </location>
</feature>
<reference evidence="9 10" key="1">
    <citation type="submission" date="2016-09" db="EMBL/GenBank/DDBJ databases">
        <authorList>
            <person name="Capua I."/>
            <person name="De Benedictis P."/>
            <person name="Joannis T."/>
            <person name="Lombin L.H."/>
            <person name="Cattoli G."/>
        </authorList>
    </citation>
    <scope>NUCLEOTIDE SEQUENCE [LARGE SCALE GENOMIC DNA]</scope>
    <source>
        <strain evidence="9 10">GB001</strain>
    </source>
</reference>
<evidence type="ECO:0000313" key="10">
    <source>
        <dbReference type="Proteomes" id="UP000094844"/>
    </source>
</evidence>
<evidence type="ECO:0000256" key="4">
    <source>
        <dbReference type="ARBA" id="ARBA00022989"/>
    </source>
</evidence>
<sequence length="450" mass="48933">MCLPQMGRRTPNNIMIKVPRGVVMAKNLRWTIVFLLFLVYMINYLDRVALSITLPMIEQDLSLNAEQFGIIFGSFFFGYAIFNFIGGLAVDKFGPLVVLGVAVGLWSIFCGFTALASGFYSMLILRVLFGMAEGPICSSANKMINGWFPRKQAATAMGLLSAGSPLGGAVAGPIVGYLALAFGWRPAFMIICAIGIVWMLIWFFIASDSPEKNRHVSQEERALIAQQKSEELNTDNNQQPGHSLMFYMKQPIILATAFAFFCYNYILFFFLSWFPSYLVQAHGLNIKEMSITTVIPWIVGFIGLALGGIISDWIFRLTGKLLLSRKIVLVVCLLAAAICVALAGTVSQVVPAVILMSVSIFFLYVTGSIYWAIIQDVVHKSRIGGASGFIHLVGSVSGIVGPIVTGFIVQNTGKFDSAFILAGGVAALGALLVFFVIRPAASTPAVMNHV</sequence>
<dbReference type="AlphaFoldDB" id="A0A1C6Z0T8"/>
<comment type="similarity">
    <text evidence="6">Belongs to the major facilitator superfamily. Phthalate permease family.</text>
</comment>
<evidence type="ECO:0000313" key="9">
    <source>
        <dbReference type="EMBL" id="SCM52625.1"/>
    </source>
</evidence>
<feature type="transmembrane region" description="Helical" evidence="7">
    <location>
        <begin position="386"/>
        <end position="409"/>
    </location>
</feature>
<feature type="transmembrane region" description="Helical" evidence="7">
    <location>
        <begin position="123"/>
        <end position="144"/>
    </location>
</feature>
<dbReference type="Pfam" id="PF07690">
    <property type="entry name" value="MFS_1"/>
    <property type="match status" value="1"/>
</dbReference>
<feature type="transmembrane region" description="Helical" evidence="7">
    <location>
        <begin position="327"/>
        <end position="346"/>
    </location>
</feature>
<dbReference type="Gene3D" id="1.20.1250.20">
    <property type="entry name" value="MFS general substrate transporter like domains"/>
    <property type="match status" value="2"/>
</dbReference>